<dbReference type="GO" id="GO:0046872">
    <property type="term" value="F:metal ion binding"/>
    <property type="evidence" value="ECO:0007669"/>
    <property type="project" value="InterPro"/>
</dbReference>
<dbReference type="EMBL" id="MGAL01000017">
    <property type="protein sequence ID" value="OGK48314.1"/>
    <property type="molecule type" value="Genomic_DNA"/>
</dbReference>
<dbReference type="InterPro" id="IPR006121">
    <property type="entry name" value="HMA_dom"/>
</dbReference>
<reference evidence="2 3" key="1">
    <citation type="journal article" date="2016" name="Nat. Commun.">
        <title>Thousands of microbial genomes shed light on interconnected biogeochemical processes in an aquifer system.</title>
        <authorList>
            <person name="Anantharaman K."/>
            <person name="Brown C.T."/>
            <person name="Hug L.A."/>
            <person name="Sharon I."/>
            <person name="Castelle C.J."/>
            <person name="Probst A.J."/>
            <person name="Thomas B.C."/>
            <person name="Singh A."/>
            <person name="Wilkins M.J."/>
            <person name="Karaoz U."/>
            <person name="Brodie E.L."/>
            <person name="Williams K.H."/>
            <person name="Hubbard S.S."/>
            <person name="Banfield J.F."/>
        </authorList>
    </citation>
    <scope>NUCLEOTIDE SEQUENCE [LARGE SCALE GENOMIC DNA]</scope>
</reference>
<dbReference type="PROSITE" id="PS50846">
    <property type="entry name" value="HMA_2"/>
    <property type="match status" value="1"/>
</dbReference>
<dbReference type="AlphaFoldDB" id="A0A1F7IY79"/>
<dbReference type="Gene3D" id="3.30.70.100">
    <property type="match status" value="1"/>
</dbReference>
<dbReference type="InterPro" id="IPR036163">
    <property type="entry name" value="HMA_dom_sf"/>
</dbReference>
<protein>
    <recommendedName>
        <fullName evidence="1">HMA domain-containing protein</fullName>
    </recommendedName>
</protein>
<dbReference type="CDD" id="cd00371">
    <property type="entry name" value="HMA"/>
    <property type="match status" value="1"/>
</dbReference>
<name>A0A1F7IY79_9BACT</name>
<sequence length="60" mass="6904">MEGIHCGACVEMIKRTLRKIKGIHNMHADFNKKEITLKLLKDYDETVARKSVSELGYQLV</sequence>
<feature type="domain" description="HMA" evidence="1">
    <location>
        <begin position="1"/>
        <end position="60"/>
    </location>
</feature>
<evidence type="ECO:0000313" key="2">
    <source>
        <dbReference type="EMBL" id="OGK48314.1"/>
    </source>
</evidence>
<accession>A0A1F7IY79</accession>
<dbReference type="STRING" id="1802061.A3A93_01590"/>
<dbReference type="SUPFAM" id="SSF55008">
    <property type="entry name" value="HMA, heavy metal-associated domain"/>
    <property type="match status" value="1"/>
</dbReference>
<evidence type="ECO:0000259" key="1">
    <source>
        <dbReference type="PROSITE" id="PS50846"/>
    </source>
</evidence>
<comment type="caution">
    <text evidence="2">The sequence shown here is derived from an EMBL/GenBank/DDBJ whole genome shotgun (WGS) entry which is preliminary data.</text>
</comment>
<gene>
    <name evidence="2" type="ORF">A3A93_01590</name>
</gene>
<proteinExistence type="predicted"/>
<evidence type="ECO:0000313" key="3">
    <source>
        <dbReference type="Proteomes" id="UP000177141"/>
    </source>
</evidence>
<dbReference type="Pfam" id="PF00403">
    <property type="entry name" value="HMA"/>
    <property type="match status" value="1"/>
</dbReference>
<organism evidence="2 3">
    <name type="scientific">Candidatus Roizmanbacteria bacterium RIFCSPLOWO2_01_FULL_38_12</name>
    <dbReference type="NCBI Taxonomy" id="1802061"/>
    <lineage>
        <taxon>Bacteria</taxon>
        <taxon>Candidatus Roizmaniibacteriota</taxon>
    </lineage>
</organism>
<dbReference type="Proteomes" id="UP000177141">
    <property type="component" value="Unassembled WGS sequence"/>
</dbReference>